<keyword evidence="5" id="KW-0564">Palmitate</keyword>
<sequence length="277" mass="30466">MKKLIMLITLSLLILAGCGQSEDKNAENNQNNTNTQEEVTLKVASLIPPMTEVLEVAEPLLEEQGIKLEIVVLGDNIQPNTALQAKEVDANFFGHGLWMQTFNENNDANLVVVEPIYHAALGLYSKEYSSLEELPDGATIALPNDPTNQGRALAFLDDKGIITLDEEAGIYGSLKDIVENPNNYDFQEVDLLMLARMYDDADASIMYPSYAAPLNLVPSEDALLVEEPIADFAISLVAREDNVDSEPIQKLAEAMTSSEVKQFLEENYPESAVPAFE</sequence>
<dbReference type="Gene3D" id="3.40.190.10">
    <property type="entry name" value="Periplasmic binding protein-like II"/>
    <property type="match status" value="2"/>
</dbReference>
<accession>A0A916S7X5</accession>
<evidence type="ECO:0000256" key="2">
    <source>
        <dbReference type="ARBA" id="ARBA00008973"/>
    </source>
</evidence>
<dbReference type="InterPro" id="IPR004872">
    <property type="entry name" value="Lipoprotein_NlpA"/>
</dbReference>
<dbReference type="Proteomes" id="UP000613512">
    <property type="component" value="Unassembled WGS sequence"/>
</dbReference>
<comment type="subcellular location">
    <subcellularLocation>
        <location evidence="1">Membrane</location>
        <topology evidence="1">Lipid-anchor</topology>
    </subcellularLocation>
</comment>
<protein>
    <submittedName>
        <fullName evidence="8">Membrane protein</fullName>
    </submittedName>
</protein>
<reference evidence="8" key="1">
    <citation type="journal article" date="2014" name="Int. J. Syst. Evol. Microbiol.">
        <title>Complete genome sequence of Corynebacterium casei LMG S-19264T (=DSM 44701T), isolated from a smear-ripened cheese.</title>
        <authorList>
            <consortium name="US DOE Joint Genome Institute (JGI-PGF)"/>
            <person name="Walter F."/>
            <person name="Albersmeier A."/>
            <person name="Kalinowski J."/>
            <person name="Ruckert C."/>
        </authorList>
    </citation>
    <scope>NUCLEOTIDE SEQUENCE</scope>
    <source>
        <strain evidence="8">CGMCC 1.12408</strain>
    </source>
</reference>
<evidence type="ECO:0000256" key="6">
    <source>
        <dbReference type="ARBA" id="ARBA00023288"/>
    </source>
</evidence>
<keyword evidence="3 7" id="KW-0732">Signal</keyword>
<feature type="signal peptide" evidence="7">
    <location>
        <begin position="1"/>
        <end position="21"/>
    </location>
</feature>
<evidence type="ECO:0000313" key="9">
    <source>
        <dbReference type="Proteomes" id="UP000613512"/>
    </source>
</evidence>
<dbReference type="PANTHER" id="PTHR30429">
    <property type="entry name" value="D-METHIONINE-BINDING LIPOPROTEIN METQ"/>
    <property type="match status" value="1"/>
</dbReference>
<dbReference type="EMBL" id="BMEY01000023">
    <property type="protein sequence ID" value="GGA88606.1"/>
    <property type="molecule type" value="Genomic_DNA"/>
</dbReference>
<feature type="chain" id="PRO_5036883077" evidence="7">
    <location>
        <begin position="22"/>
        <end position="277"/>
    </location>
</feature>
<dbReference type="PROSITE" id="PS51257">
    <property type="entry name" value="PROKAR_LIPOPROTEIN"/>
    <property type="match status" value="1"/>
</dbReference>
<evidence type="ECO:0000256" key="7">
    <source>
        <dbReference type="SAM" id="SignalP"/>
    </source>
</evidence>
<dbReference type="CDD" id="cd13600">
    <property type="entry name" value="PBP2_lipoprotein_like_1"/>
    <property type="match status" value="1"/>
</dbReference>
<dbReference type="PANTHER" id="PTHR30429:SF0">
    <property type="entry name" value="METHIONINE-BINDING LIPOPROTEIN METQ"/>
    <property type="match status" value="1"/>
</dbReference>
<keyword evidence="4" id="KW-0472">Membrane</keyword>
<organism evidence="8 9">
    <name type="scientific">Ornithinibacillus halotolerans</name>
    <dbReference type="NCBI Taxonomy" id="1274357"/>
    <lineage>
        <taxon>Bacteria</taxon>
        <taxon>Bacillati</taxon>
        <taxon>Bacillota</taxon>
        <taxon>Bacilli</taxon>
        <taxon>Bacillales</taxon>
        <taxon>Bacillaceae</taxon>
        <taxon>Ornithinibacillus</taxon>
    </lineage>
</organism>
<evidence type="ECO:0000256" key="3">
    <source>
        <dbReference type="ARBA" id="ARBA00022729"/>
    </source>
</evidence>
<evidence type="ECO:0000256" key="4">
    <source>
        <dbReference type="ARBA" id="ARBA00023136"/>
    </source>
</evidence>
<dbReference type="Pfam" id="PF03180">
    <property type="entry name" value="Lipoprotein_9"/>
    <property type="match status" value="1"/>
</dbReference>
<gene>
    <name evidence="8" type="ORF">GCM10008025_34080</name>
</gene>
<reference evidence="8" key="2">
    <citation type="submission" date="2020-09" db="EMBL/GenBank/DDBJ databases">
        <authorList>
            <person name="Sun Q."/>
            <person name="Zhou Y."/>
        </authorList>
    </citation>
    <scope>NUCLEOTIDE SEQUENCE</scope>
    <source>
        <strain evidence="8">CGMCC 1.12408</strain>
    </source>
</reference>
<evidence type="ECO:0000256" key="1">
    <source>
        <dbReference type="ARBA" id="ARBA00004635"/>
    </source>
</evidence>
<keyword evidence="6" id="KW-0449">Lipoprotein</keyword>
<comment type="caution">
    <text evidence="8">The sequence shown here is derived from an EMBL/GenBank/DDBJ whole genome shotgun (WGS) entry which is preliminary data.</text>
</comment>
<name>A0A916S7X5_9BACI</name>
<dbReference type="AlphaFoldDB" id="A0A916S7X5"/>
<dbReference type="RefSeq" id="WP_188385881.1">
    <property type="nucleotide sequence ID" value="NZ_BMEY01000023.1"/>
</dbReference>
<comment type="similarity">
    <text evidence="2">Belongs to the NlpA lipoprotein family.</text>
</comment>
<dbReference type="GO" id="GO:0016020">
    <property type="term" value="C:membrane"/>
    <property type="evidence" value="ECO:0007669"/>
    <property type="project" value="UniProtKB-SubCell"/>
</dbReference>
<dbReference type="SUPFAM" id="SSF53850">
    <property type="entry name" value="Periplasmic binding protein-like II"/>
    <property type="match status" value="1"/>
</dbReference>
<keyword evidence="9" id="KW-1185">Reference proteome</keyword>
<evidence type="ECO:0000313" key="8">
    <source>
        <dbReference type="EMBL" id="GGA88606.1"/>
    </source>
</evidence>
<proteinExistence type="inferred from homology"/>
<evidence type="ECO:0000256" key="5">
    <source>
        <dbReference type="ARBA" id="ARBA00023139"/>
    </source>
</evidence>